<dbReference type="AlphaFoldDB" id="A0AB33JHU0"/>
<evidence type="ECO:0000259" key="2">
    <source>
        <dbReference type="Pfam" id="PF13101"/>
    </source>
</evidence>
<organism evidence="4">
    <name type="scientific">Prevotella sp. GTC17262</name>
    <dbReference type="NCBI Taxonomy" id="3236797"/>
    <lineage>
        <taxon>Bacteria</taxon>
        <taxon>Pseudomonadati</taxon>
        <taxon>Bacteroidota</taxon>
        <taxon>Bacteroidia</taxon>
        <taxon>Bacteroidales</taxon>
        <taxon>Prevotellaceae</taxon>
        <taxon>Prevotella</taxon>
    </lineage>
</organism>
<proteinExistence type="predicted"/>
<evidence type="ECO:0000259" key="3">
    <source>
        <dbReference type="Pfam" id="PF13351"/>
    </source>
</evidence>
<feature type="compositionally biased region" description="Basic and acidic residues" evidence="1">
    <location>
        <begin position="469"/>
        <end position="481"/>
    </location>
</feature>
<reference evidence="4" key="1">
    <citation type="submission" date="2024-07" db="EMBL/GenBank/DDBJ databases">
        <title>Complete genome sequence of Prevotella sp. YM-2024 GTC17262.</title>
        <authorList>
            <person name="Hayashi M."/>
            <person name="Muto Y."/>
            <person name="Tanaka K."/>
            <person name="Niwa H."/>
        </authorList>
    </citation>
    <scope>NUCLEOTIDE SEQUENCE</scope>
    <source>
        <strain evidence="4">GTC17262</strain>
    </source>
</reference>
<feature type="domain" description="DUF3945" evidence="2">
    <location>
        <begin position="398"/>
        <end position="442"/>
    </location>
</feature>
<feature type="domain" description="DUF4099" evidence="3">
    <location>
        <begin position="159"/>
        <end position="239"/>
    </location>
</feature>
<feature type="region of interest" description="Disordered" evidence="1">
    <location>
        <begin position="440"/>
        <end position="515"/>
    </location>
</feature>
<feature type="compositionally biased region" description="Basic and acidic residues" evidence="1">
    <location>
        <begin position="376"/>
        <end position="390"/>
    </location>
</feature>
<feature type="region of interest" description="Disordered" evidence="1">
    <location>
        <begin position="113"/>
        <end position="153"/>
    </location>
</feature>
<feature type="compositionally biased region" description="Basic and acidic residues" evidence="1">
    <location>
        <begin position="440"/>
        <end position="462"/>
    </location>
</feature>
<feature type="compositionally biased region" description="Polar residues" evidence="1">
    <location>
        <begin position="135"/>
        <end position="147"/>
    </location>
</feature>
<dbReference type="Pfam" id="PF13351">
    <property type="entry name" value="DUF4099"/>
    <property type="match status" value="1"/>
</dbReference>
<name>A0AB33JHU0_9BACT</name>
<feature type="compositionally biased region" description="Polar residues" evidence="1">
    <location>
        <begin position="354"/>
        <end position="369"/>
    </location>
</feature>
<evidence type="ECO:0000313" key="4">
    <source>
        <dbReference type="EMBL" id="BFO80402.1"/>
    </source>
</evidence>
<feature type="compositionally biased region" description="Basic residues" evidence="1">
    <location>
        <begin position="505"/>
        <end position="515"/>
    </location>
</feature>
<evidence type="ECO:0000256" key="1">
    <source>
        <dbReference type="SAM" id="MobiDB-lite"/>
    </source>
</evidence>
<sequence>MEKKTKQQDVLVVRDEKTGEVSVVAGLDSKGYPKRVPPRQEHFNEFLKFDKSGDMLDNFMMNFLRQCREPTRFGFYRLAAEQAELLLGVMKELLKEPKANKDLLSPHKVDTAPYEQAVKQEQTSNSQDMKEKTTQDGAQQETATVQERGQEKKNGYQPIDESRIDWKQLETQLGISREALEKSGDLRKMLNYGKSGLVRITHEFEGVPMETAARLSFAPRPDGQVKLDLHLIRKEANLDLGYKGHQFSEDDKRNLKATGNLGRIVDLVDRETGEVKPSFISIDRLTNEITDIAVSKVHLRDTIGKSALSETEKSLLLTGAPLKDKLIELENGRKFTVTLQVNVEQRGAEFVPGTSRSVKDSQTQKQDGTGEQEVVQPRERENRWTTEDGKIRPISKWKNINFTDQQKQDYRQGKTVKLENVLDKQGQPCTMYLKFNMEKGRPFTHSKNPDEAQKVAPSHESRTQVAVNDEGKTNEATKHVQEPLQKGQVAPKDGQEQSRQEARKPSAKKSKGIGM</sequence>
<feature type="compositionally biased region" description="Basic and acidic residues" evidence="1">
    <location>
        <begin position="493"/>
        <end position="504"/>
    </location>
</feature>
<dbReference type="InterPro" id="IPR025343">
    <property type="entry name" value="DUF4099"/>
</dbReference>
<dbReference type="InterPro" id="IPR025222">
    <property type="entry name" value="DUF3945"/>
</dbReference>
<feature type="domain" description="DUF3945" evidence="2">
    <location>
        <begin position="300"/>
        <end position="352"/>
    </location>
</feature>
<dbReference type="Pfam" id="PF13101">
    <property type="entry name" value="DUF3945"/>
    <property type="match status" value="2"/>
</dbReference>
<feature type="region of interest" description="Disordered" evidence="1">
    <location>
        <begin position="351"/>
        <end position="390"/>
    </location>
</feature>
<protein>
    <submittedName>
        <fullName evidence="4">DUF3945 domain-containing protein</fullName>
    </submittedName>
</protein>
<dbReference type="EMBL" id="AP035789">
    <property type="protein sequence ID" value="BFO80402.1"/>
    <property type="molecule type" value="Genomic_DNA"/>
</dbReference>
<gene>
    <name evidence="4" type="ORF">GTC17262_05930</name>
</gene>
<accession>A0AB33JHU0</accession>